<gene>
    <name evidence="6" type="ORF">AERYTH_01425</name>
</gene>
<dbReference type="AlphaFoldDB" id="A0A0U4CL71"/>
<organism evidence="6 7">
    <name type="scientific">Aeromicrobium erythreum</name>
    <dbReference type="NCBI Taxonomy" id="2041"/>
    <lineage>
        <taxon>Bacteria</taxon>
        <taxon>Bacillati</taxon>
        <taxon>Actinomycetota</taxon>
        <taxon>Actinomycetes</taxon>
        <taxon>Propionibacteriales</taxon>
        <taxon>Nocardioidaceae</taxon>
        <taxon>Aeromicrobium</taxon>
    </lineage>
</organism>
<evidence type="ECO:0000256" key="3">
    <source>
        <dbReference type="ARBA" id="ARBA00023015"/>
    </source>
</evidence>
<dbReference type="Gene3D" id="1.10.10.10">
    <property type="entry name" value="Winged helix-like DNA-binding domain superfamily/Winged helix DNA-binding domain"/>
    <property type="match status" value="1"/>
</dbReference>
<reference evidence="6 7" key="1">
    <citation type="journal article" date="1991" name="Int. J. Syst. Bacteriol.">
        <title>Description of the erythromycin-producing bacterium Arthrobacter sp. strain NRRL B-3381 as Aeromicrobium erythreum gen. nov., sp. nov.</title>
        <authorList>
            <person name="Miller E.S."/>
            <person name="Woese C.R."/>
            <person name="Brenner S."/>
        </authorList>
    </citation>
    <scope>NUCLEOTIDE SEQUENCE [LARGE SCALE GENOMIC DNA]</scope>
    <source>
        <strain evidence="6 7">AR18</strain>
    </source>
</reference>
<sequence length="231" mass="24874">MSDIVDDGLDARLAAIAQQLAAEDTPESTAERLTTLSLELVRGASEAGVSLVRGRGRVETVAPTSDLVAWADDLQHELSEGPCVDALHADEVDVPDLAADARWPSWRPNVVGKGVRSMFCVQLALADRELGALNLYATEPEAFDEADRIAARHLASHAAIAIASARERSTLREALATRTVIGQAEGILMERFGVDADQAFGVLVRYSQHRNEKLAVVAQEVVRTRTLPDDA</sequence>
<dbReference type="EMBL" id="CP011502">
    <property type="protein sequence ID" value="ALX03452.1"/>
    <property type="molecule type" value="Genomic_DNA"/>
</dbReference>
<dbReference type="GO" id="GO:0003723">
    <property type="term" value="F:RNA binding"/>
    <property type="evidence" value="ECO:0007669"/>
    <property type="project" value="InterPro"/>
</dbReference>
<name>A0A0U4CL71_9ACTN</name>
<evidence type="ECO:0000256" key="2">
    <source>
        <dbReference type="ARBA" id="ARBA00022777"/>
    </source>
</evidence>
<keyword evidence="1" id="KW-0808">Transferase</keyword>
<feature type="domain" description="ANTAR" evidence="5">
    <location>
        <begin position="161"/>
        <end position="222"/>
    </location>
</feature>
<dbReference type="SUPFAM" id="SSF55781">
    <property type="entry name" value="GAF domain-like"/>
    <property type="match status" value="1"/>
</dbReference>
<keyword evidence="4" id="KW-0804">Transcription</keyword>
<dbReference type="GO" id="GO:0016301">
    <property type="term" value="F:kinase activity"/>
    <property type="evidence" value="ECO:0007669"/>
    <property type="project" value="UniProtKB-KW"/>
</dbReference>
<dbReference type="STRING" id="2041.AERYTH_01425"/>
<dbReference type="SMART" id="SM01012">
    <property type="entry name" value="ANTAR"/>
    <property type="match status" value="1"/>
</dbReference>
<dbReference type="KEGG" id="aer:AERYTH_01425"/>
<evidence type="ECO:0000313" key="7">
    <source>
        <dbReference type="Proteomes" id="UP000067689"/>
    </source>
</evidence>
<keyword evidence="7" id="KW-1185">Reference proteome</keyword>
<dbReference type="RefSeq" id="WP_067853680.1">
    <property type="nucleotide sequence ID" value="NZ_CP011502.1"/>
</dbReference>
<protein>
    <recommendedName>
        <fullName evidence="5">ANTAR domain-containing protein</fullName>
    </recommendedName>
</protein>
<dbReference type="InterPro" id="IPR011006">
    <property type="entry name" value="CheY-like_superfamily"/>
</dbReference>
<dbReference type="Gene3D" id="3.30.450.40">
    <property type="match status" value="1"/>
</dbReference>
<dbReference type="InterPro" id="IPR005561">
    <property type="entry name" value="ANTAR"/>
</dbReference>
<dbReference type="PIRSF" id="PIRSF036625">
    <property type="entry name" value="GAF_ANTAR"/>
    <property type="match status" value="1"/>
</dbReference>
<keyword evidence="2" id="KW-0418">Kinase</keyword>
<keyword evidence="3" id="KW-0805">Transcription regulation</keyword>
<accession>A0A0U4CL71</accession>
<dbReference type="InterPro" id="IPR003018">
    <property type="entry name" value="GAF"/>
</dbReference>
<dbReference type="SUPFAM" id="SSF52172">
    <property type="entry name" value="CheY-like"/>
    <property type="match status" value="1"/>
</dbReference>
<dbReference type="InterPro" id="IPR012074">
    <property type="entry name" value="GAF_ANTAR"/>
</dbReference>
<dbReference type="OrthoDB" id="7466251at2"/>
<evidence type="ECO:0000313" key="6">
    <source>
        <dbReference type="EMBL" id="ALX03452.1"/>
    </source>
</evidence>
<evidence type="ECO:0000256" key="1">
    <source>
        <dbReference type="ARBA" id="ARBA00022679"/>
    </source>
</evidence>
<dbReference type="InterPro" id="IPR036388">
    <property type="entry name" value="WH-like_DNA-bd_sf"/>
</dbReference>
<dbReference type="PATRIC" id="fig|2041.4.peg.300"/>
<dbReference type="Proteomes" id="UP000067689">
    <property type="component" value="Chromosome"/>
</dbReference>
<proteinExistence type="predicted"/>
<dbReference type="Pfam" id="PF03861">
    <property type="entry name" value="ANTAR"/>
    <property type="match status" value="1"/>
</dbReference>
<dbReference type="InterPro" id="IPR029016">
    <property type="entry name" value="GAF-like_dom_sf"/>
</dbReference>
<evidence type="ECO:0000256" key="4">
    <source>
        <dbReference type="ARBA" id="ARBA00023163"/>
    </source>
</evidence>
<dbReference type="Pfam" id="PF13185">
    <property type="entry name" value="GAF_2"/>
    <property type="match status" value="1"/>
</dbReference>
<dbReference type="SMART" id="SM00065">
    <property type="entry name" value="GAF"/>
    <property type="match status" value="1"/>
</dbReference>
<evidence type="ECO:0000259" key="5">
    <source>
        <dbReference type="PROSITE" id="PS50921"/>
    </source>
</evidence>
<dbReference type="PROSITE" id="PS50921">
    <property type="entry name" value="ANTAR"/>
    <property type="match status" value="1"/>
</dbReference>